<feature type="signal peptide" evidence="1">
    <location>
        <begin position="1"/>
        <end position="32"/>
    </location>
</feature>
<dbReference type="PROSITE" id="PS51318">
    <property type="entry name" value="TAT"/>
    <property type="match status" value="1"/>
</dbReference>
<dbReference type="InterPro" id="IPR018763">
    <property type="entry name" value="DUF2334"/>
</dbReference>
<dbReference type="CDD" id="cd10923">
    <property type="entry name" value="CE4_COG5298"/>
    <property type="match status" value="1"/>
</dbReference>
<evidence type="ECO:0000256" key="1">
    <source>
        <dbReference type="SAM" id="SignalP"/>
    </source>
</evidence>
<proteinExistence type="predicted"/>
<dbReference type="EMBL" id="FQYL01000008">
    <property type="protein sequence ID" value="SHJ00251.1"/>
    <property type="molecule type" value="Genomic_DNA"/>
</dbReference>
<feature type="chain" id="PRO_5046249164" evidence="1">
    <location>
        <begin position="33"/>
        <end position="644"/>
    </location>
</feature>
<reference evidence="2 3" key="1">
    <citation type="submission" date="2016-11" db="EMBL/GenBank/DDBJ databases">
        <authorList>
            <person name="Varghese N."/>
            <person name="Submissions S."/>
        </authorList>
    </citation>
    <scope>NUCLEOTIDE SEQUENCE [LARGE SCALE GENOMIC DNA]</scope>
    <source>
        <strain evidence="2 3">PA</strain>
    </source>
</reference>
<sequence length="644" mass="68540">MTTTTHARRRRAVLTALVALSASIGLVGSAQAAGAAPTARGAALAPAAVDSPADDLGWADTPLEAPPAPAAAQAEALPLANDNAAEVDIAAPAPVQAAPRIRDLGANPPAVPGRAVTYSNQDAGPASTLVLYDTTGDWSKLGEYYAMAMGNLASHSGLVTALPVADYQAGLAGRYTNVIYTGSTYDEPLPRAFIDDVLTGDVPVLWSGFNIWQLVKTDADRAAFTARFGWDAATSYIDATDRVTQVEYNGQVFGRNELNKGGITAPHITDQGAVTVLGKALCSSADGAAAQCASIAQSGTTSFPWAVSSGGLTFIGEVPVTYMSEQDRYIAAADIVLDSLQPGAEQIRQAAVRIEDVGPDTDPAELQAMVDYLFSQGVPFQMAVFPEYEDPSGAKNDGTPQSMTLKDTPELVAVLKDAVSKGGTIVQHGTTHQFGDLNNPYNGVSSDDFEFIRSWCSDENSPDAPVAPCQQNSWVQIGGELPGTSAKWAKKRVKDGRKYFKKLGLPTPKIFETPHYSASRSGYEGINKVYSTRYERELMYAGTLTGTPGGPHDYIGQFFPYSVNDPYGTHVLPENLGNYEPKDINNHPPRSAQQVIDSARLNLAGTHATASFFFHPYYPLNELKTIVEGIKSQGYTFVAAQDLR</sequence>
<comment type="caution">
    <text evidence="2">The sequence shown here is derived from an EMBL/GenBank/DDBJ whole genome shotgun (WGS) entry which is preliminary data.</text>
</comment>
<accession>A0ABY1ID95</accession>
<protein>
    <submittedName>
        <fullName evidence="2">Uncharacterized protein YdaL</fullName>
    </submittedName>
</protein>
<dbReference type="InterPro" id="IPR006311">
    <property type="entry name" value="TAT_signal"/>
</dbReference>
<evidence type="ECO:0000313" key="2">
    <source>
        <dbReference type="EMBL" id="SHJ00251.1"/>
    </source>
</evidence>
<evidence type="ECO:0000313" key="3">
    <source>
        <dbReference type="Proteomes" id="UP000184390"/>
    </source>
</evidence>
<organism evidence="2 3">
    <name type="scientific">Actinomyces denticolens</name>
    <dbReference type="NCBI Taxonomy" id="52767"/>
    <lineage>
        <taxon>Bacteria</taxon>
        <taxon>Bacillati</taxon>
        <taxon>Actinomycetota</taxon>
        <taxon>Actinomycetes</taxon>
        <taxon>Actinomycetales</taxon>
        <taxon>Actinomycetaceae</taxon>
        <taxon>Actinomyces</taxon>
    </lineage>
</organism>
<keyword evidence="1" id="KW-0732">Signal</keyword>
<name>A0ABY1ID95_9ACTO</name>
<gene>
    <name evidence="2" type="ORF">SAMN05216246_108103</name>
</gene>
<dbReference type="Pfam" id="PF10096">
    <property type="entry name" value="DUF2334"/>
    <property type="match status" value="1"/>
</dbReference>
<dbReference type="Proteomes" id="UP000184390">
    <property type="component" value="Unassembled WGS sequence"/>
</dbReference>
<keyword evidence="3" id="KW-1185">Reference proteome</keyword>
<dbReference type="RefSeq" id="WP_073453282.1">
    <property type="nucleotide sequence ID" value="NZ_FQYL01000008.1"/>
</dbReference>